<dbReference type="Pfam" id="PF00112">
    <property type="entry name" value="Peptidase_C1"/>
    <property type="match status" value="1"/>
</dbReference>
<keyword evidence="5" id="KW-0865">Zymogen</keyword>
<evidence type="ECO:0000256" key="6">
    <source>
        <dbReference type="ARBA" id="ARBA00023157"/>
    </source>
</evidence>
<evidence type="ECO:0000259" key="8">
    <source>
        <dbReference type="SMART" id="SM00645"/>
    </source>
</evidence>
<keyword evidence="2" id="KW-0645">Protease</keyword>
<dbReference type="EMBL" id="OV170222">
    <property type="protein sequence ID" value="CAH0720620.1"/>
    <property type="molecule type" value="Genomic_DNA"/>
</dbReference>
<dbReference type="PANTHER" id="PTHR12411">
    <property type="entry name" value="CYSTEINE PROTEASE FAMILY C1-RELATED"/>
    <property type="match status" value="1"/>
</dbReference>
<keyword evidence="3" id="KW-0378">Hydrolase</keyword>
<dbReference type="PROSITE" id="PS00139">
    <property type="entry name" value="THIOL_PROTEASE_CYS"/>
    <property type="match status" value="1"/>
</dbReference>
<keyword evidence="7" id="KW-0732">Signal</keyword>
<evidence type="ECO:0000256" key="5">
    <source>
        <dbReference type="ARBA" id="ARBA00023145"/>
    </source>
</evidence>
<dbReference type="InterPro" id="IPR025660">
    <property type="entry name" value="Pept_his_AS"/>
</dbReference>
<keyword evidence="4" id="KW-0788">Thiol protease</keyword>
<evidence type="ECO:0000256" key="3">
    <source>
        <dbReference type="ARBA" id="ARBA00022801"/>
    </source>
</evidence>
<dbReference type="PROSITE" id="PS00639">
    <property type="entry name" value="THIOL_PROTEASE_HIS"/>
    <property type="match status" value="1"/>
</dbReference>
<evidence type="ECO:0000256" key="7">
    <source>
        <dbReference type="SAM" id="SignalP"/>
    </source>
</evidence>
<dbReference type="Pfam" id="PF08246">
    <property type="entry name" value="Inhibitor_I29"/>
    <property type="match status" value="1"/>
</dbReference>
<dbReference type="Proteomes" id="UP000838878">
    <property type="component" value="Chromosome 2"/>
</dbReference>
<dbReference type="InterPro" id="IPR013128">
    <property type="entry name" value="Peptidase_C1A"/>
</dbReference>
<proteinExistence type="inferred from homology"/>
<dbReference type="InterPro" id="IPR039417">
    <property type="entry name" value="Peptidase_C1A_papain-like"/>
</dbReference>
<dbReference type="InterPro" id="IPR025661">
    <property type="entry name" value="Pept_asp_AS"/>
</dbReference>
<organism evidence="10 11">
    <name type="scientific">Brenthis ino</name>
    <name type="common">lesser marbled fritillary</name>
    <dbReference type="NCBI Taxonomy" id="405034"/>
    <lineage>
        <taxon>Eukaryota</taxon>
        <taxon>Metazoa</taxon>
        <taxon>Ecdysozoa</taxon>
        <taxon>Arthropoda</taxon>
        <taxon>Hexapoda</taxon>
        <taxon>Insecta</taxon>
        <taxon>Pterygota</taxon>
        <taxon>Neoptera</taxon>
        <taxon>Endopterygota</taxon>
        <taxon>Lepidoptera</taxon>
        <taxon>Glossata</taxon>
        <taxon>Ditrysia</taxon>
        <taxon>Papilionoidea</taxon>
        <taxon>Nymphalidae</taxon>
        <taxon>Heliconiinae</taxon>
        <taxon>Argynnini</taxon>
        <taxon>Brenthis</taxon>
    </lineage>
</organism>
<dbReference type="InterPro" id="IPR000169">
    <property type="entry name" value="Pept_cys_AS"/>
</dbReference>
<feature type="chain" id="PRO_5035437099" evidence="7">
    <location>
        <begin position="20"/>
        <end position="547"/>
    </location>
</feature>
<feature type="signal peptide" evidence="7">
    <location>
        <begin position="1"/>
        <end position="19"/>
    </location>
</feature>
<evidence type="ECO:0000259" key="9">
    <source>
        <dbReference type="SMART" id="SM00848"/>
    </source>
</evidence>
<feature type="domain" description="Peptidase C1A papain C-terminal" evidence="8">
    <location>
        <begin position="332"/>
        <end position="546"/>
    </location>
</feature>
<accession>A0A8J9V5W6</accession>
<dbReference type="InterPro" id="IPR013201">
    <property type="entry name" value="Prot_inhib_I29"/>
</dbReference>
<keyword evidence="11" id="KW-1185">Reference proteome</keyword>
<dbReference type="PRINTS" id="PR00705">
    <property type="entry name" value="PAPAIN"/>
</dbReference>
<keyword evidence="6" id="KW-1015">Disulfide bond</keyword>
<dbReference type="Gene3D" id="3.90.70.10">
    <property type="entry name" value="Cysteine proteinases"/>
    <property type="match status" value="1"/>
</dbReference>
<dbReference type="OrthoDB" id="65740at2759"/>
<comment type="similarity">
    <text evidence="1">Belongs to the peptidase C1 family.</text>
</comment>
<feature type="domain" description="Cathepsin propeptide inhibitor" evidence="9">
    <location>
        <begin position="243"/>
        <end position="299"/>
    </location>
</feature>
<evidence type="ECO:0000256" key="4">
    <source>
        <dbReference type="ARBA" id="ARBA00022807"/>
    </source>
</evidence>
<dbReference type="SMART" id="SM00645">
    <property type="entry name" value="Pept_C1"/>
    <property type="match status" value="1"/>
</dbReference>
<dbReference type="FunFam" id="3.90.70.10:FF:000332">
    <property type="entry name" value="Cathepsin L1"/>
    <property type="match status" value="1"/>
</dbReference>
<name>A0A8J9V5W6_9NEOP</name>
<sequence length="547" mass="62519">MNLLVVKLLFLLLVAFATGKSIRDEDPPALKWQKKYTLDATKLHLSSGLIEDVKYWRSGRKSRVDYNHGAVKSISIAGKRKSLQFGVKYTIFPVTTEEYDNKIICSYVNGTIGHIIQVEDILPSSWSFEDGFVGKDILETGEVYKFASTDKDDYENTEERTYVWAMLDKDNKSWIPVKIEEMKFNTWVGSAKDHYIWNIINYEADFEDSVFDVDQYNCTESEQSEDNNLKTHIDSENHVDREFKRFVAEHGRQYNDQTEHEMRKNIFAENLRRVQDHNRKNTSFKLGINKFSDRTPEEMKKMKGLRRRKEGQIGTVPFPYSKTEIADISKDLPKEFDLRMLGVITPVKDQDMCGSCWTFGTTSAVEGALARQNGGRLLRLANQALIDCAWGFHAAGCDGGSDTAAYHWMMKYGLPTEEEYGPYSNKDGFCRIKNMTQLYPIKGFTDVTPFSVEALKVALINHGPLSVSIDATTALTLYSSGIMFDSECDKTVLNHEVTLVGYGVRDDEEYWIVKNSWGRTWGIDGYFHISTRNTDCGITTEPTYVVL</sequence>
<dbReference type="AlphaFoldDB" id="A0A8J9V5W6"/>
<reference evidence="10" key="1">
    <citation type="submission" date="2021-12" db="EMBL/GenBank/DDBJ databases">
        <authorList>
            <person name="Martin H S."/>
        </authorList>
    </citation>
    <scope>NUCLEOTIDE SEQUENCE</scope>
</reference>
<protein>
    <submittedName>
        <fullName evidence="10">Uncharacterized protein</fullName>
    </submittedName>
</protein>
<dbReference type="SUPFAM" id="SSF54001">
    <property type="entry name" value="Cysteine proteinases"/>
    <property type="match status" value="1"/>
</dbReference>
<dbReference type="InterPro" id="IPR000668">
    <property type="entry name" value="Peptidase_C1A_C"/>
</dbReference>
<evidence type="ECO:0000313" key="11">
    <source>
        <dbReference type="Proteomes" id="UP000838878"/>
    </source>
</evidence>
<evidence type="ECO:0000256" key="1">
    <source>
        <dbReference type="ARBA" id="ARBA00008455"/>
    </source>
</evidence>
<dbReference type="GO" id="GO:0006508">
    <property type="term" value="P:proteolysis"/>
    <property type="evidence" value="ECO:0007669"/>
    <property type="project" value="UniProtKB-KW"/>
</dbReference>
<dbReference type="CDD" id="cd02248">
    <property type="entry name" value="Peptidase_C1A"/>
    <property type="match status" value="1"/>
</dbReference>
<dbReference type="SMART" id="SM00848">
    <property type="entry name" value="Inhibitor_I29"/>
    <property type="match status" value="1"/>
</dbReference>
<evidence type="ECO:0000256" key="2">
    <source>
        <dbReference type="ARBA" id="ARBA00022670"/>
    </source>
</evidence>
<feature type="non-terminal residue" evidence="10">
    <location>
        <position position="547"/>
    </location>
</feature>
<dbReference type="InterPro" id="IPR038765">
    <property type="entry name" value="Papain-like_cys_pep_sf"/>
</dbReference>
<evidence type="ECO:0000313" key="10">
    <source>
        <dbReference type="EMBL" id="CAH0720620.1"/>
    </source>
</evidence>
<gene>
    <name evidence="10" type="ORF">BINO364_LOCUS6831</name>
</gene>
<dbReference type="PROSITE" id="PS00640">
    <property type="entry name" value="THIOL_PROTEASE_ASN"/>
    <property type="match status" value="1"/>
</dbReference>
<dbReference type="GO" id="GO:0008234">
    <property type="term" value="F:cysteine-type peptidase activity"/>
    <property type="evidence" value="ECO:0007669"/>
    <property type="project" value="UniProtKB-KW"/>
</dbReference>